<comment type="caution">
    <text evidence="1">The sequence shown here is derived from an EMBL/GenBank/DDBJ whole genome shotgun (WGS) entry which is preliminary data.</text>
</comment>
<reference evidence="1" key="1">
    <citation type="submission" date="2021-06" db="EMBL/GenBank/DDBJ databases">
        <authorList>
            <person name="Hodson N. C."/>
            <person name="Mongue J. A."/>
            <person name="Jaron S. K."/>
        </authorList>
    </citation>
    <scope>NUCLEOTIDE SEQUENCE</scope>
</reference>
<dbReference type="AlphaFoldDB" id="A0A8J2JIC9"/>
<feature type="non-terminal residue" evidence="1">
    <location>
        <position position="1"/>
    </location>
</feature>
<evidence type="ECO:0000313" key="1">
    <source>
        <dbReference type="EMBL" id="CAG7717560.1"/>
    </source>
</evidence>
<organism evidence="1 2">
    <name type="scientific">Allacma fusca</name>
    <dbReference type="NCBI Taxonomy" id="39272"/>
    <lineage>
        <taxon>Eukaryota</taxon>
        <taxon>Metazoa</taxon>
        <taxon>Ecdysozoa</taxon>
        <taxon>Arthropoda</taxon>
        <taxon>Hexapoda</taxon>
        <taxon>Collembola</taxon>
        <taxon>Symphypleona</taxon>
        <taxon>Sminthuridae</taxon>
        <taxon>Allacma</taxon>
    </lineage>
</organism>
<accession>A0A8J2JIC9</accession>
<name>A0A8J2JIC9_9HEXA</name>
<evidence type="ECO:0000313" key="2">
    <source>
        <dbReference type="Proteomes" id="UP000708208"/>
    </source>
</evidence>
<protein>
    <submittedName>
        <fullName evidence="1">Uncharacterized protein</fullName>
    </submittedName>
</protein>
<keyword evidence="2" id="KW-1185">Reference proteome</keyword>
<dbReference type="EMBL" id="CAJVCH010046939">
    <property type="protein sequence ID" value="CAG7717560.1"/>
    <property type="molecule type" value="Genomic_DNA"/>
</dbReference>
<dbReference type="Proteomes" id="UP000708208">
    <property type="component" value="Unassembled WGS sequence"/>
</dbReference>
<gene>
    <name evidence="1" type="ORF">AFUS01_LOCUS7015</name>
</gene>
<proteinExistence type="predicted"/>
<sequence length="38" mass="4438">LTLVFAYRRRRSKQEPLTRRLLSYLKLNVTVSPNPPPG</sequence>